<evidence type="ECO:0008006" key="3">
    <source>
        <dbReference type="Google" id="ProtNLM"/>
    </source>
</evidence>
<reference evidence="1 2" key="1">
    <citation type="journal article" date="2019" name="Sci. Rep.">
        <title>Orb-weaving spider Araneus ventricosus genome elucidates the spidroin gene catalogue.</title>
        <authorList>
            <person name="Kono N."/>
            <person name="Nakamura H."/>
            <person name="Ohtoshi R."/>
            <person name="Moran D.A.P."/>
            <person name="Shinohara A."/>
            <person name="Yoshida Y."/>
            <person name="Fujiwara M."/>
            <person name="Mori M."/>
            <person name="Tomita M."/>
            <person name="Arakawa K."/>
        </authorList>
    </citation>
    <scope>NUCLEOTIDE SEQUENCE [LARGE SCALE GENOMIC DNA]</scope>
</reference>
<dbReference type="Proteomes" id="UP000499080">
    <property type="component" value="Unassembled WGS sequence"/>
</dbReference>
<gene>
    <name evidence="1" type="ORF">AVEN_47848_1</name>
</gene>
<name>A0A4Y2BIH4_ARAVE</name>
<proteinExistence type="predicted"/>
<evidence type="ECO:0000313" key="2">
    <source>
        <dbReference type="Proteomes" id="UP000499080"/>
    </source>
</evidence>
<keyword evidence="2" id="KW-1185">Reference proteome</keyword>
<organism evidence="1 2">
    <name type="scientific">Araneus ventricosus</name>
    <name type="common">Orbweaver spider</name>
    <name type="synonym">Epeira ventricosa</name>
    <dbReference type="NCBI Taxonomy" id="182803"/>
    <lineage>
        <taxon>Eukaryota</taxon>
        <taxon>Metazoa</taxon>
        <taxon>Ecdysozoa</taxon>
        <taxon>Arthropoda</taxon>
        <taxon>Chelicerata</taxon>
        <taxon>Arachnida</taxon>
        <taxon>Araneae</taxon>
        <taxon>Araneomorphae</taxon>
        <taxon>Entelegynae</taxon>
        <taxon>Araneoidea</taxon>
        <taxon>Araneidae</taxon>
        <taxon>Araneus</taxon>
    </lineage>
</organism>
<protein>
    <recommendedName>
        <fullName evidence="3">CCHC-type domain-containing protein</fullName>
    </recommendedName>
</protein>
<evidence type="ECO:0000313" key="1">
    <source>
        <dbReference type="EMBL" id="GBL92071.1"/>
    </source>
</evidence>
<dbReference type="EMBL" id="BGPR01159931">
    <property type="protein sequence ID" value="GBL92071.1"/>
    <property type="molecule type" value="Genomic_DNA"/>
</dbReference>
<accession>A0A4Y2BIH4</accession>
<dbReference type="AlphaFoldDB" id="A0A4Y2BIH4"/>
<comment type="caution">
    <text evidence="1">The sequence shown here is derived from an EMBL/GenBank/DDBJ whole genome shotgun (WGS) entry which is preliminary data.</text>
</comment>
<sequence length="259" mass="29498">MPGPSFPILECKSESSVTAASPCNKPLSYAETARNTILLYPKEGNKETSLRKLLQKEVDPLEEKIKFKEIRSIRNKGLAIDFATDEQAERLIKKLERKEELQAAVEARKFEKRNPRCIIYDVPTATSDESVLKATEAATSFEASNFTISFRTRDRGDKSHCVIQAKSEAFTTLMSCKKLAIGWSRHSVKEHLNIKRCCRCQSYGHLQKDCRRKNFYCALYGFEHHNKACHSRAPCCANCWEESTKRGTGFRVDYPADSN</sequence>
<dbReference type="OrthoDB" id="6431089at2759"/>